<gene>
    <name evidence="1" type="ORF">A3A40_00680</name>
</gene>
<reference evidence="1 2" key="1">
    <citation type="journal article" date="2016" name="Nat. Commun.">
        <title>Thousands of microbial genomes shed light on interconnected biogeochemical processes in an aquifer system.</title>
        <authorList>
            <person name="Anantharaman K."/>
            <person name="Brown C.T."/>
            <person name="Hug L.A."/>
            <person name="Sharon I."/>
            <person name="Castelle C.J."/>
            <person name="Probst A.J."/>
            <person name="Thomas B.C."/>
            <person name="Singh A."/>
            <person name="Wilkins M.J."/>
            <person name="Karaoz U."/>
            <person name="Brodie E.L."/>
            <person name="Williams K.H."/>
            <person name="Hubbard S.S."/>
            <person name="Banfield J.F."/>
        </authorList>
    </citation>
    <scope>NUCLEOTIDE SEQUENCE [LARGE SCALE GENOMIC DNA]</scope>
</reference>
<proteinExistence type="predicted"/>
<comment type="caution">
    <text evidence="1">The sequence shown here is derived from an EMBL/GenBank/DDBJ whole genome shotgun (WGS) entry which is preliminary data.</text>
</comment>
<protein>
    <submittedName>
        <fullName evidence="1">Uncharacterized protein</fullName>
    </submittedName>
</protein>
<dbReference type="EMBL" id="MFMA01000034">
    <property type="protein sequence ID" value="OGG73791.1"/>
    <property type="molecule type" value="Genomic_DNA"/>
</dbReference>
<dbReference type="Proteomes" id="UP000178427">
    <property type="component" value="Unassembled WGS sequence"/>
</dbReference>
<dbReference type="AlphaFoldDB" id="A0A1F6EJF8"/>
<evidence type="ECO:0000313" key="2">
    <source>
        <dbReference type="Proteomes" id="UP000178427"/>
    </source>
</evidence>
<evidence type="ECO:0000313" key="1">
    <source>
        <dbReference type="EMBL" id="OGG73791.1"/>
    </source>
</evidence>
<accession>A0A1F6EJF8</accession>
<organism evidence="1 2">
    <name type="scientific">Candidatus Kaiserbacteria bacterium RIFCSPLOWO2_01_FULL_54_20</name>
    <dbReference type="NCBI Taxonomy" id="1798513"/>
    <lineage>
        <taxon>Bacteria</taxon>
        <taxon>Candidatus Kaiseribacteriota</taxon>
    </lineage>
</organism>
<sequence length="59" mass="6832">MSGGYALRGLLALKKGSEGREYFPPRTLFERSESRRWEILTHLVEKPKGRSLKDMDHSL</sequence>
<name>A0A1F6EJF8_9BACT</name>
<dbReference type="STRING" id="1798513.A3A40_00680"/>